<keyword evidence="2" id="KW-1185">Reference proteome</keyword>
<dbReference type="EnsemblMetazoa" id="PPA41703.1">
    <property type="protein sequence ID" value="PPA41703.1"/>
    <property type="gene ID" value="WBGene00280072"/>
</dbReference>
<accession>A0A2A6CNZ4</accession>
<dbReference type="Pfam" id="PF10326">
    <property type="entry name" value="7TM_GPCR_Str"/>
    <property type="match status" value="1"/>
</dbReference>
<dbReference type="Proteomes" id="UP000005239">
    <property type="component" value="Unassembled WGS sequence"/>
</dbReference>
<gene>
    <name evidence="1" type="primary">WBGene00280072</name>
</gene>
<dbReference type="InterPro" id="IPR019428">
    <property type="entry name" value="7TM_GPCR_serpentine_rcpt_Str"/>
</dbReference>
<dbReference type="AlphaFoldDB" id="A0A2A6CNZ4"/>
<reference evidence="1" key="2">
    <citation type="submission" date="2022-06" db="UniProtKB">
        <authorList>
            <consortium name="EnsemblMetazoa"/>
        </authorList>
    </citation>
    <scope>IDENTIFICATION</scope>
    <source>
        <strain evidence="1">PS312</strain>
    </source>
</reference>
<proteinExistence type="predicted"/>
<dbReference type="PANTHER" id="PTHR46178">
    <property type="entry name" value="SEVEN TM RECEPTOR"/>
    <property type="match status" value="1"/>
</dbReference>
<name>A0A2A6CNZ4_PRIPA</name>
<sequence length="258" mass="29568">MLPYCLQLFTTASFITTTVLNLTLSCLLWRKSASIGRYRRFFFVSIVFDEAFSLFTTLTRASQLSLLSACSLCLRHAQWQYPGAIVKISIVFQLFGVIITGIQFRTFYPISSQYRCEIVGILSIEGNLASRVMIGFSADSLKITFSPPELSSTIIVFFCMPFSVCSLMIITRLGMEINRMTRSVTISERSRATQRRMLRMLIFQTLNPVLTVYLPTTYRVFTLIVKTTNHEEIHWILSYFYALFPVLNPLIIICCVQD</sequence>
<evidence type="ECO:0000313" key="1">
    <source>
        <dbReference type="EnsemblMetazoa" id="PPA41703.1"/>
    </source>
</evidence>
<evidence type="ECO:0000313" key="2">
    <source>
        <dbReference type="Proteomes" id="UP000005239"/>
    </source>
</evidence>
<reference evidence="2" key="1">
    <citation type="journal article" date="2008" name="Nat. Genet.">
        <title>The Pristionchus pacificus genome provides a unique perspective on nematode lifestyle and parasitism.</title>
        <authorList>
            <person name="Dieterich C."/>
            <person name="Clifton S.W."/>
            <person name="Schuster L.N."/>
            <person name="Chinwalla A."/>
            <person name="Delehaunty K."/>
            <person name="Dinkelacker I."/>
            <person name="Fulton L."/>
            <person name="Fulton R."/>
            <person name="Godfrey J."/>
            <person name="Minx P."/>
            <person name="Mitreva M."/>
            <person name="Roeseler W."/>
            <person name="Tian H."/>
            <person name="Witte H."/>
            <person name="Yang S.P."/>
            <person name="Wilson R.K."/>
            <person name="Sommer R.J."/>
        </authorList>
    </citation>
    <scope>NUCLEOTIDE SEQUENCE [LARGE SCALE GENOMIC DNA]</scope>
    <source>
        <strain evidence="2">PS312</strain>
    </source>
</reference>
<accession>A0A8R1YZC0</accession>
<protein>
    <submittedName>
        <fullName evidence="1">G protein-coupled receptor</fullName>
    </submittedName>
</protein>
<dbReference type="PANTHER" id="PTHR46178:SF9">
    <property type="entry name" value="SEVEN TM RECEPTOR"/>
    <property type="match status" value="1"/>
</dbReference>
<organism evidence="1 2">
    <name type="scientific">Pristionchus pacificus</name>
    <name type="common">Parasitic nematode worm</name>
    <dbReference type="NCBI Taxonomy" id="54126"/>
    <lineage>
        <taxon>Eukaryota</taxon>
        <taxon>Metazoa</taxon>
        <taxon>Ecdysozoa</taxon>
        <taxon>Nematoda</taxon>
        <taxon>Chromadorea</taxon>
        <taxon>Rhabditida</taxon>
        <taxon>Rhabditina</taxon>
        <taxon>Diplogasteromorpha</taxon>
        <taxon>Diplogasteroidea</taxon>
        <taxon>Neodiplogasteridae</taxon>
        <taxon>Pristionchus</taxon>
    </lineage>
</organism>